<evidence type="ECO:0000256" key="4">
    <source>
        <dbReference type="PROSITE-ProRule" id="PRU00146"/>
    </source>
</evidence>
<dbReference type="GO" id="GO:0008270">
    <property type="term" value="F:zinc ion binding"/>
    <property type="evidence" value="ECO:0007669"/>
    <property type="project" value="UniProtKB-KW"/>
</dbReference>
<evidence type="ECO:0000256" key="1">
    <source>
        <dbReference type="ARBA" id="ARBA00022723"/>
    </source>
</evidence>
<feature type="compositionally biased region" description="Polar residues" evidence="5">
    <location>
        <begin position="219"/>
        <end position="229"/>
    </location>
</feature>
<feature type="compositionally biased region" description="Basic and acidic residues" evidence="5">
    <location>
        <begin position="450"/>
        <end position="464"/>
    </location>
</feature>
<reference evidence="8" key="1">
    <citation type="submission" date="2016-03" db="EMBL/GenBank/DDBJ databases">
        <authorList>
            <person name="Guldener U."/>
        </authorList>
    </citation>
    <scope>NUCLEOTIDE SEQUENCE [LARGE SCALE GENOMIC DNA]</scope>
</reference>
<evidence type="ECO:0000313" key="7">
    <source>
        <dbReference type="EMBL" id="CZT44931.1"/>
    </source>
</evidence>
<dbReference type="InterPro" id="IPR019787">
    <property type="entry name" value="Znf_PHD-finger"/>
</dbReference>
<dbReference type="EMBL" id="FJVC01000198">
    <property type="protein sequence ID" value="CZT44931.1"/>
    <property type="molecule type" value="Genomic_DNA"/>
</dbReference>
<dbReference type="CDD" id="cd15489">
    <property type="entry name" value="PHD_SF"/>
    <property type="match status" value="1"/>
</dbReference>
<dbReference type="AlphaFoldDB" id="A0A1E1M758"/>
<dbReference type="Proteomes" id="UP000177625">
    <property type="component" value="Unassembled WGS sequence"/>
</dbReference>
<evidence type="ECO:0000256" key="5">
    <source>
        <dbReference type="SAM" id="MobiDB-lite"/>
    </source>
</evidence>
<accession>A0A1E1M758</accession>
<keyword evidence="3" id="KW-0862">Zinc</keyword>
<evidence type="ECO:0000256" key="2">
    <source>
        <dbReference type="ARBA" id="ARBA00022771"/>
    </source>
</evidence>
<evidence type="ECO:0000256" key="3">
    <source>
        <dbReference type="ARBA" id="ARBA00022833"/>
    </source>
</evidence>
<feature type="region of interest" description="Disordered" evidence="5">
    <location>
        <begin position="290"/>
        <end position="310"/>
    </location>
</feature>
<dbReference type="InterPro" id="IPR013083">
    <property type="entry name" value="Znf_RING/FYVE/PHD"/>
</dbReference>
<evidence type="ECO:0000313" key="8">
    <source>
        <dbReference type="Proteomes" id="UP000177625"/>
    </source>
</evidence>
<dbReference type="PROSITE" id="PS50016">
    <property type="entry name" value="ZF_PHD_2"/>
    <property type="match status" value="1"/>
</dbReference>
<evidence type="ECO:0000259" key="6">
    <source>
        <dbReference type="PROSITE" id="PS50016"/>
    </source>
</evidence>
<keyword evidence="2 4" id="KW-0863">Zinc-finger</keyword>
<dbReference type="InterPro" id="IPR001965">
    <property type="entry name" value="Znf_PHD"/>
</dbReference>
<protein>
    <recommendedName>
        <fullName evidence="6">PHD-type domain-containing protein</fullName>
    </recommendedName>
</protein>
<dbReference type="SMART" id="SM00249">
    <property type="entry name" value="PHD"/>
    <property type="match status" value="1"/>
</dbReference>
<feature type="region of interest" description="Disordered" evidence="5">
    <location>
        <begin position="436"/>
        <end position="469"/>
    </location>
</feature>
<keyword evidence="8" id="KW-1185">Reference proteome</keyword>
<dbReference type="Gene3D" id="3.30.40.10">
    <property type="entry name" value="Zinc/RING finger domain, C3HC4 (zinc finger)"/>
    <property type="match status" value="1"/>
</dbReference>
<name>A0A1E1M758_RHYSE</name>
<sequence length="685" mass="76570">MASSPPPTILTSKRLESLSGKKIALRKDLDDASSITSMSSFSRAIVCRICKGPERLTAPLIACICCKSRYHMACPNPRIIDTLSDYTCTRCSEKAASKHNANRQRIKRTKEIDDPARVRGESKVVRDILNEKSATQTDRFIMDNIKRTKELAGPTRTRGVSKAAQDNMNEKSVIKTDRSIIDNIKCTTEIVNFARNREPKAAQQATSLKTTVEPRGTTHIPNPTTTHSSSIVMCKGENCPGRPAQSGNLGSLCFMCGVMERHKKVQKTAKPVPAVAPRITIKKNKLYPVRPDDRPLVKKRKRISSSTGSASKLTRFDEECQNAGARKPITDPDKKITVTSSLVSDCAQLCVDEGSAMASLHRSRTQAQETFSGAASPRITFDIEPNKEVLEAINVPEVKRNKNSDLGLEVEETFLREEVAPKGTLTSVEGCLTPEISFRYPKKPSQDSQSDERLDEEKKNRLEDLPPLQEKLSFEVSSPESPFPVSEASSEHVPSHMVLDFEALGKYDHSYGNTTQVDESAEYQLKPYAPTSGFDETILDSFLRKQSHLMPTHQPTSKELLETQIWSAGDPRPFWPRRLSPAQKAEKMLEIEARGSRKSRIGKILHPQLLKEKADKGWGVHQTREKRDNPEALEMVQKMEELFGVREGTLRNCVPTTVDGQLAMQERREPQYENLPYSSPAIFLI</sequence>
<feature type="domain" description="PHD-type" evidence="6">
    <location>
        <begin position="44"/>
        <end position="94"/>
    </location>
</feature>
<gene>
    <name evidence="7" type="ORF">RSE6_05186</name>
</gene>
<proteinExistence type="predicted"/>
<dbReference type="InterPro" id="IPR019786">
    <property type="entry name" value="Zinc_finger_PHD-type_CS"/>
</dbReference>
<feature type="region of interest" description="Disordered" evidence="5">
    <location>
        <begin position="201"/>
        <end position="229"/>
    </location>
</feature>
<dbReference type="InterPro" id="IPR011011">
    <property type="entry name" value="Znf_FYVE_PHD"/>
</dbReference>
<organism evidence="7 8">
    <name type="scientific">Rhynchosporium secalis</name>
    <name type="common">Barley scald fungus</name>
    <dbReference type="NCBI Taxonomy" id="38038"/>
    <lineage>
        <taxon>Eukaryota</taxon>
        <taxon>Fungi</taxon>
        <taxon>Dikarya</taxon>
        <taxon>Ascomycota</taxon>
        <taxon>Pezizomycotina</taxon>
        <taxon>Leotiomycetes</taxon>
        <taxon>Helotiales</taxon>
        <taxon>Ploettnerulaceae</taxon>
        <taxon>Rhynchosporium</taxon>
    </lineage>
</organism>
<keyword evidence="1" id="KW-0479">Metal-binding</keyword>
<dbReference type="PROSITE" id="PS01359">
    <property type="entry name" value="ZF_PHD_1"/>
    <property type="match status" value="1"/>
</dbReference>
<dbReference type="SUPFAM" id="SSF57903">
    <property type="entry name" value="FYVE/PHD zinc finger"/>
    <property type="match status" value="1"/>
</dbReference>